<dbReference type="AlphaFoldDB" id="A0A9X4G718"/>
<comment type="caution">
    <text evidence="1">The sequence shown here is derived from an EMBL/GenBank/DDBJ whole genome shotgun (WGS) entry which is preliminary data.</text>
</comment>
<evidence type="ECO:0000313" key="2">
    <source>
        <dbReference type="Proteomes" id="UP001142444"/>
    </source>
</evidence>
<keyword evidence="2" id="KW-1185">Reference proteome</keyword>
<organism evidence="1 2">
    <name type="scientific">Actinobacillus equuli subsp. equuli</name>
    <dbReference type="NCBI Taxonomy" id="202947"/>
    <lineage>
        <taxon>Bacteria</taxon>
        <taxon>Pseudomonadati</taxon>
        <taxon>Pseudomonadota</taxon>
        <taxon>Gammaproteobacteria</taxon>
        <taxon>Pasteurellales</taxon>
        <taxon>Pasteurellaceae</taxon>
        <taxon>Actinobacillus</taxon>
    </lineage>
</organism>
<dbReference type="InterPro" id="IPR021960">
    <property type="entry name" value="DUF3577"/>
</dbReference>
<reference evidence="1" key="1">
    <citation type="submission" date="2022-11" db="EMBL/GenBank/DDBJ databases">
        <authorList>
            <person name="Kamali M."/>
            <person name="Peak L."/>
            <person name="Go Y.Y."/>
            <person name="Balasuriya U.B.R."/>
            <person name="Carossino M."/>
        </authorList>
    </citation>
    <scope>NUCLEOTIDE SEQUENCE</scope>
    <source>
        <strain evidence="1">4524</strain>
    </source>
</reference>
<name>A0A9X4G718_ACTEU</name>
<dbReference type="Proteomes" id="UP001142444">
    <property type="component" value="Unassembled WGS sequence"/>
</dbReference>
<reference evidence="1" key="2">
    <citation type="journal article" date="2023" name="Pathogens">
        <title>Pathological Features and Genomic Characterization of an Actinobacillus equuli subsp. equuli Bearing Unique Virulence-Associated Genes from an Adult Horse with Pleuropneumonia.</title>
        <authorList>
            <person name="Kamali M."/>
            <person name="Carossino M."/>
            <person name="Del Piero F."/>
            <person name="Peak L."/>
            <person name="Mitchell M.S."/>
            <person name="Willette J."/>
            <person name="Baker R."/>
            <person name="Li F."/>
            <person name="Kenez A."/>
            <person name="Balasuriya U.B.R."/>
            <person name="Go Y.Y."/>
        </authorList>
    </citation>
    <scope>NUCLEOTIDE SEQUENCE</scope>
    <source>
        <strain evidence="1">4524</strain>
    </source>
</reference>
<dbReference type="Pfam" id="PF12101">
    <property type="entry name" value="DUF3577"/>
    <property type="match status" value="1"/>
</dbReference>
<accession>A0A9X4G718</accession>
<evidence type="ECO:0000313" key="1">
    <source>
        <dbReference type="EMBL" id="MDE8035254.1"/>
    </source>
</evidence>
<dbReference type="NCBIfam" id="NF040584">
    <property type="entry name" value="STY4534_fam"/>
    <property type="match status" value="1"/>
</dbReference>
<proteinExistence type="predicted"/>
<dbReference type="RefSeq" id="WP_135961511.1">
    <property type="nucleotide sequence ID" value="NZ_JAPHVQ010000008.1"/>
</dbReference>
<gene>
    <name evidence="1" type="ORF">OQ257_08760</name>
</gene>
<dbReference type="EMBL" id="JAPHVQ010000008">
    <property type="protein sequence ID" value="MDE8035254.1"/>
    <property type="molecule type" value="Genomic_DNA"/>
</dbReference>
<sequence>MTTQTSTQQANNYFNLHTQGVGYLSRIREVQPKKGSPFLACQIAALTGPNDNPEYRYFDVNVVGHDAEKLIRKCEQAVEAQKKVLISFVIADLWTDTFTYSTDSKFHKKGDTGVSLKGRLVRIKMIKIDGELKYQERSNRNEATVNSEA</sequence>
<protein>
    <submittedName>
        <fullName evidence="1">STY4534 family ICE replication protein</fullName>
    </submittedName>
</protein>